<evidence type="ECO:0000313" key="3">
    <source>
        <dbReference type="EMBL" id="TWJ30939.1"/>
    </source>
</evidence>
<dbReference type="Proteomes" id="UP000319728">
    <property type="component" value="Unassembled WGS sequence"/>
</dbReference>
<gene>
    <name evidence="3" type="ORF">JD81_04488</name>
</gene>
<accession>A0A562WKW7</accession>
<dbReference type="InterPro" id="IPR052916">
    <property type="entry name" value="Type-I_RE_MTase_Subunit"/>
</dbReference>
<sequence>MSYGSGKLTPPPVTVGAAEGRIREAIWRGFDRYRGLLDVIEFGDVVLVLLYLRGRPAWQVLVDGDSDVERALRSDLPADGGDAVLLRPLLESVRKAGDMRQMASLVELVDQLGSDHQAHLAQVFSAVLERVGGLTTRKGSGEFHTPRAITELSANLLDPREGDEIFDPCCKAGEFPAAIVDRLTQQGKAIDRLAVAISDYSLRSCALAYLQLRLRGITPQVLPSVTGSLPTGAPESRYDVVVANPPFNLSNWNGGGRFNGRWRYGVPPAHNSNFAWLQYVIASLKAGGRAAVVMPYGAGLSENTHERNIRAAMLDDGVVSAVIALPGQMFAGTDIPVTLWILQHLPAIRSGEVLFVDATELGSIQQRRRTLDAAEIDRIVEAYRDWRKHSLDPVAGFAAAVPIEQVRSEGYRINPRAYIPPINEVPDLRTRAREVGELARQLDRLAQKAAGLDEIIEARLREFSL</sequence>
<dbReference type="PRINTS" id="PR00507">
    <property type="entry name" value="N12N6MTFRASE"/>
</dbReference>
<dbReference type="PANTHER" id="PTHR42998:SF1">
    <property type="entry name" value="TYPE I RESTRICTION ENZYME HINDI METHYLASE SUBUNIT"/>
    <property type="match status" value="1"/>
</dbReference>
<evidence type="ECO:0000313" key="4">
    <source>
        <dbReference type="Proteomes" id="UP000319728"/>
    </source>
</evidence>
<evidence type="ECO:0000259" key="2">
    <source>
        <dbReference type="Pfam" id="PF02384"/>
    </source>
</evidence>
<proteinExistence type="predicted"/>
<dbReference type="PROSITE" id="PS00092">
    <property type="entry name" value="N6_MTASE"/>
    <property type="match status" value="1"/>
</dbReference>
<evidence type="ECO:0000256" key="1">
    <source>
        <dbReference type="ARBA" id="ARBA00022747"/>
    </source>
</evidence>
<dbReference type="GO" id="GO:0003677">
    <property type="term" value="F:DNA binding"/>
    <property type="evidence" value="ECO:0007669"/>
    <property type="project" value="InterPro"/>
</dbReference>
<dbReference type="GO" id="GO:0032259">
    <property type="term" value="P:methylation"/>
    <property type="evidence" value="ECO:0007669"/>
    <property type="project" value="InterPro"/>
</dbReference>
<dbReference type="GO" id="GO:0008170">
    <property type="term" value="F:N-methyltransferase activity"/>
    <property type="evidence" value="ECO:0007669"/>
    <property type="project" value="InterPro"/>
</dbReference>
<dbReference type="Gene3D" id="3.40.50.150">
    <property type="entry name" value="Vaccinia Virus protein VP39"/>
    <property type="match status" value="1"/>
</dbReference>
<organism evidence="3 4">
    <name type="scientific">Micromonospora sagamiensis</name>
    <dbReference type="NCBI Taxonomy" id="47875"/>
    <lineage>
        <taxon>Bacteria</taxon>
        <taxon>Bacillati</taxon>
        <taxon>Actinomycetota</taxon>
        <taxon>Actinomycetes</taxon>
        <taxon>Micromonosporales</taxon>
        <taxon>Micromonosporaceae</taxon>
        <taxon>Micromonospora</taxon>
    </lineage>
</organism>
<dbReference type="PANTHER" id="PTHR42998">
    <property type="entry name" value="TYPE I RESTRICTION ENZYME HINDVIIP M PROTEIN-RELATED"/>
    <property type="match status" value="1"/>
</dbReference>
<feature type="domain" description="DNA methylase adenine-specific" evidence="2">
    <location>
        <begin position="135"/>
        <end position="421"/>
    </location>
</feature>
<dbReference type="InterPro" id="IPR003356">
    <property type="entry name" value="DNA_methylase_A-5"/>
</dbReference>
<dbReference type="Pfam" id="PF02384">
    <property type="entry name" value="N6_Mtase"/>
    <property type="match status" value="1"/>
</dbReference>
<comment type="caution">
    <text evidence="3">The sequence shown here is derived from an EMBL/GenBank/DDBJ whole genome shotgun (WGS) entry which is preliminary data.</text>
</comment>
<name>A0A562WKW7_9ACTN</name>
<dbReference type="RefSeq" id="WP_145819528.1">
    <property type="nucleotide sequence ID" value="NZ_AP023438.1"/>
</dbReference>
<dbReference type="InterPro" id="IPR002052">
    <property type="entry name" value="DNA_methylase_N6_adenine_CS"/>
</dbReference>
<protein>
    <submittedName>
        <fullName evidence="3">Type I restriction enzyme M protein</fullName>
    </submittedName>
</protein>
<keyword evidence="4" id="KW-1185">Reference proteome</keyword>
<dbReference type="AlphaFoldDB" id="A0A562WKW7"/>
<dbReference type="EMBL" id="VLLP01000001">
    <property type="protein sequence ID" value="TWJ30939.1"/>
    <property type="molecule type" value="Genomic_DNA"/>
</dbReference>
<dbReference type="InterPro" id="IPR029063">
    <property type="entry name" value="SAM-dependent_MTases_sf"/>
</dbReference>
<reference evidence="3 4" key="1">
    <citation type="submission" date="2019-07" db="EMBL/GenBank/DDBJ databases">
        <title>R&amp;d 2014.</title>
        <authorList>
            <person name="Klenk H.-P."/>
        </authorList>
    </citation>
    <scope>NUCLEOTIDE SEQUENCE [LARGE SCALE GENOMIC DNA]</scope>
    <source>
        <strain evidence="3 4">DSM 43912</strain>
    </source>
</reference>
<keyword evidence="1" id="KW-0680">Restriction system</keyword>
<dbReference type="GO" id="GO:0009307">
    <property type="term" value="P:DNA restriction-modification system"/>
    <property type="evidence" value="ECO:0007669"/>
    <property type="project" value="UniProtKB-KW"/>
</dbReference>
<dbReference type="SMR" id="A0A562WKW7"/>
<dbReference type="OrthoDB" id="9784823at2"/>
<dbReference type="SUPFAM" id="SSF53335">
    <property type="entry name" value="S-adenosyl-L-methionine-dependent methyltransferases"/>
    <property type="match status" value="1"/>
</dbReference>